<evidence type="ECO:0000259" key="2">
    <source>
        <dbReference type="PROSITE" id="PS51915"/>
    </source>
</evidence>
<feature type="domain" description="ZAD" evidence="2">
    <location>
        <begin position="15"/>
        <end position="86"/>
    </location>
</feature>
<feature type="binding site" evidence="1">
    <location>
        <position position="62"/>
    </location>
    <ligand>
        <name>Zn(2+)</name>
        <dbReference type="ChEBI" id="CHEBI:29105"/>
    </ligand>
</feature>
<sequence>MAAMVGPSGGQSTASVCRLCFTERRQHELAFIGSQLQEWIEMLTSVKIVHVPNAPTSLCQVCKAILEGYDKFREMCHANDRMFQETFLQDGDDYQSKKRKIEVKDKFFVVEDKGSHTVTTMEVELGVEPCECTDEYETTLDDQEIKIEEVVVEKSPTDVKIISENDLSQDIVIEILRSDLSCQRLIREKLSHGISVANKDKSLICRTLCTPLFGSMIEHGIPVSWDIKLKLAQCIIAAYPCLGTQASGMPAEAEWFWRHSGHSKGEHSGKIHTWIRNAQAKAPASVRRKRRGTNLDLTDVEANAVEKLCLLDEQASYRKVNKLMIETFAYRQNLRDPKSGPSHLCAEFPHLLWYGPVMIEEEFDRMHPNRNTIGTLASISSLCLMLDHSYNEIACETIQALMKVMAELTLQGNIRKDSSSSGLSPLEEYASIFVRWQQPDTDLDYFAENVPGDPPYIVCSATAFSEGQYFVIIMNTAIDCGFTFGRAFDVLLKSYKVFNFPVPGRAKKVIELFDLFYGIQTHSRLANVNKLFDKISKASNRLLN</sequence>
<dbReference type="Proteomes" id="UP000682892">
    <property type="component" value="Unassembled WGS sequence"/>
</dbReference>
<accession>A0A1S4F1W6</accession>
<dbReference type="PROSITE" id="PS51915">
    <property type="entry name" value="ZAD"/>
    <property type="match status" value="1"/>
</dbReference>
<reference evidence="3" key="1">
    <citation type="submission" date="2005-10" db="EMBL/GenBank/DDBJ databases">
        <authorList>
            <person name="Loftus B.J."/>
            <person name="Nene V.M."/>
            <person name="Hannick L.I."/>
            <person name="Bidwell S."/>
            <person name="Haas B."/>
            <person name="Amedeo P."/>
            <person name="Orvis J."/>
            <person name="Wortman J.R."/>
            <person name="White O.R."/>
            <person name="Salzberg S."/>
            <person name="Shumway M."/>
            <person name="Koo H."/>
            <person name="Zhao Y."/>
            <person name="Holmes M."/>
            <person name="Miller J."/>
            <person name="Schatz M."/>
            <person name="Pop M."/>
            <person name="Pai G."/>
            <person name="Utterback T."/>
            <person name="Rogers Y.-H."/>
            <person name="Kravitz S."/>
            <person name="Fraser C.M."/>
        </authorList>
    </citation>
    <scope>NUCLEOTIDE SEQUENCE</scope>
    <source>
        <strain evidence="3">Liverpool</strain>
    </source>
</reference>
<feature type="binding site" evidence="1">
    <location>
        <position position="17"/>
    </location>
    <ligand>
        <name>Zn(2+)</name>
        <dbReference type="ChEBI" id="CHEBI:29105"/>
    </ligand>
</feature>
<dbReference type="GO" id="GO:0008270">
    <property type="term" value="F:zinc ion binding"/>
    <property type="evidence" value="ECO:0007669"/>
    <property type="project" value="UniProtKB-UniRule"/>
</dbReference>
<evidence type="ECO:0000313" key="3">
    <source>
        <dbReference type="EMBL" id="EAT46322.1"/>
    </source>
</evidence>
<keyword evidence="1" id="KW-0479">Metal-binding</keyword>
<name>A0A1S4F1W6_AEDAE</name>
<keyword evidence="1" id="KW-0862">Zinc</keyword>
<dbReference type="InterPro" id="IPR012934">
    <property type="entry name" value="Znf_AD"/>
</dbReference>
<feature type="binding site" evidence="1">
    <location>
        <position position="59"/>
    </location>
    <ligand>
        <name>Zn(2+)</name>
        <dbReference type="ChEBI" id="CHEBI:29105"/>
    </ligand>
</feature>
<gene>
    <name evidence="3" type="ORF">AaeL_AAEL002462</name>
</gene>
<dbReference type="Gene3D" id="3.40.1800.20">
    <property type="match status" value="1"/>
</dbReference>
<dbReference type="EMBL" id="CH477243">
    <property type="protein sequence ID" value="EAT46322.1"/>
    <property type="molecule type" value="Genomic_DNA"/>
</dbReference>
<organism evidence="3 4">
    <name type="scientific">Aedes aegypti</name>
    <name type="common">Yellowfever mosquito</name>
    <name type="synonym">Culex aegypti</name>
    <dbReference type="NCBI Taxonomy" id="7159"/>
    <lineage>
        <taxon>Eukaryota</taxon>
        <taxon>Metazoa</taxon>
        <taxon>Ecdysozoa</taxon>
        <taxon>Arthropoda</taxon>
        <taxon>Hexapoda</taxon>
        <taxon>Insecta</taxon>
        <taxon>Pterygota</taxon>
        <taxon>Neoptera</taxon>
        <taxon>Endopterygota</taxon>
        <taxon>Diptera</taxon>
        <taxon>Nematocera</taxon>
        <taxon>Culicoidea</taxon>
        <taxon>Culicidae</taxon>
        <taxon>Culicinae</taxon>
        <taxon>Aedini</taxon>
        <taxon>Aedes</taxon>
        <taxon>Stegomyia</taxon>
    </lineage>
</organism>
<proteinExistence type="predicted"/>
<dbReference type="SUPFAM" id="SSF57716">
    <property type="entry name" value="Glucocorticoid receptor-like (DNA-binding domain)"/>
    <property type="match status" value="1"/>
</dbReference>
<dbReference type="Pfam" id="PF07776">
    <property type="entry name" value="zf-AD"/>
    <property type="match status" value="1"/>
</dbReference>
<dbReference type="GO" id="GO:0005634">
    <property type="term" value="C:nucleus"/>
    <property type="evidence" value="ECO:0007669"/>
    <property type="project" value="InterPro"/>
</dbReference>
<dbReference type="HOGENOM" id="CLU_500797_0_0_1"/>
<evidence type="ECO:0000256" key="1">
    <source>
        <dbReference type="PROSITE-ProRule" id="PRU01263"/>
    </source>
</evidence>
<dbReference type="OMA" id="KFREMCH"/>
<reference evidence="3" key="3">
    <citation type="submission" date="2012-09" db="EMBL/GenBank/DDBJ databases">
        <authorList>
            <consortium name="VectorBase"/>
        </authorList>
    </citation>
    <scope>NUCLEOTIDE SEQUENCE</scope>
    <source>
        <strain evidence="3">Liverpool</strain>
    </source>
</reference>
<dbReference type="AlphaFoldDB" id="A0A1S4F1W6"/>
<keyword evidence="1" id="KW-0863">Zinc-finger</keyword>
<dbReference type="KEGG" id="aag:5574804"/>
<dbReference type="SMART" id="SM00868">
    <property type="entry name" value="zf-AD"/>
    <property type="match status" value="1"/>
</dbReference>
<protein>
    <submittedName>
        <fullName evidence="3">AAEL002462-PA</fullName>
    </submittedName>
</protein>
<evidence type="ECO:0000313" key="4">
    <source>
        <dbReference type="Proteomes" id="UP000682892"/>
    </source>
</evidence>
<reference evidence="3" key="2">
    <citation type="journal article" date="2007" name="Science">
        <title>Genome sequence of Aedes aegypti, a major arbovirus vector.</title>
        <authorList>
            <person name="Nene V."/>
            <person name="Wortman J.R."/>
            <person name="Lawson D."/>
            <person name="Haas B."/>
            <person name="Kodira C."/>
            <person name="Tu Z.J."/>
            <person name="Loftus B."/>
            <person name="Xi Z."/>
            <person name="Megy K."/>
            <person name="Grabherr M."/>
            <person name="Ren Q."/>
            <person name="Zdobnov E.M."/>
            <person name="Lobo N.F."/>
            <person name="Campbell K.S."/>
            <person name="Brown S.E."/>
            <person name="Bonaldo M.F."/>
            <person name="Zhu J."/>
            <person name="Sinkins S.P."/>
            <person name="Hogenkamp D.G."/>
            <person name="Amedeo P."/>
            <person name="Arensburger P."/>
            <person name="Atkinson P.W."/>
            <person name="Bidwell S."/>
            <person name="Biedler J."/>
            <person name="Birney E."/>
            <person name="Bruggner R.V."/>
            <person name="Costas J."/>
            <person name="Coy M.R."/>
            <person name="Crabtree J."/>
            <person name="Crawford M."/>
            <person name="Debruyn B."/>
            <person name="Decaprio D."/>
            <person name="Eiglmeier K."/>
            <person name="Eisenstadt E."/>
            <person name="El-Dorry H."/>
            <person name="Gelbart W.M."/>
            <person name="Gomes S.L."/>
            <person name="Hammond M."/>
            <person name="Hannick L.I."/>
            <person name="Hogan J.R."/>
            <person name="Holmes M.H."/>
            <person name="Jaffe D."/>
            <person name="Johnston J.S."/>
            <person name="Kennedy R.C."/>
            <person name="Koo H."/>
            <person name="Kravitz S."/>
            <person name="Kriventseva E.V."/>
            <person name="Kulp D."/>
            <person name="Labutti K."/>
            <person name="Lee E."/>
            <person name="Li S."/>
            <person name="Lovin D.D."/>
            <person name="Mao C."/>
            <person name="Mauceli E."/>
            <person name="Menck C.F."/>
            <person name="Miller J.R."/>
            <person name="Montgomery P."/>
            <person name="Mori A."/>
            <person name="Nascimento A.L."/>
            <person name="Naveira H.F."/>
            <person name="Nusbaum C."/>
            <person name="O'leary S."/>
            <person name="Orvis J."/>
            <person name="Pertea M."/>
            <person name="Quesneville H."/>
            <person name="Reidenbach K.R."/>
            <person name="Rogers Y.H."/>
            <person name="Roth C.W."/>
            <person name="Schneider J.R."/>
            <person name="Schatz M."/>
            <person name="Shumway M."/>
            <person name="Stanke M."/>
            <person name="Stinson E.O."/>
            <person name="Tubio J.M."/>
            <person name="Vanzee J.P."/>
            <person name="Verjovski-Almeida S."/>
            <person name="Werner D."/>
            <person name="White O."/>
            <person name="Wyder S."/>
            <person name="Zeng Q."/>
            <person name="Zhao Q."/>
            <person name="Zhao Y."/>
            <person name="Hill C.A."/>
            <person name="Raikhel A.S."/>
            <person name="Soares M.B."/>
            <person name="Knudson D.L."/>
            <person name="Lee N.H."/>
            <person name="Galagan J."/>
            <person name="Salzberg S.L."/>
            <person name="Paulsen I.T."/>
            <person name="Dimopoulos G."/>
            <person name="Collins F.H."/>
            <person name="Birren B."/>
            <person name="Fraser-Liggett C.M."/>
            <person name="Severson D.W."/>
        </authorList>
    </citation>
    <scope>NUCLEOTIDE SEQUENCE [LARGE SCALE GENOMIC DNA]</scope>
    <source>
        <strain evidence="3">Liverpool</strain>
    </source>
</reference>
<feature type="binding site" evidence="1">
    <location>
        <position position="20"/>
    </location>
    <ligand>
        <name>Zn(2+)</name>
        <dbReference type="ChEBI" id="CHEBI:29105"/>
    </ligand>
</feature>
<dbReference type="OrthoDB" id="8193468at2759"/>